<dbReference type="InterPro" id="IPR023205">
    <property type="entry name" value="DsbA/DsbL"/>
</dbReference>
<feature type="disulfide bond" description="Redox-active" evidence="8">
    <location>
        <begin position="60"/>
        <end position="63"/>
    </location>
</feature>
<evidence type="ECO:0000313" key="10">
    <source>
        <dbReference type="EMBL" id="GAP38597.1"/>
    </source>
</evidence>
<evidence type="ECO:0000256" key="7">
    <source>
        <dbReference type="PIRNR" id="PIRNR001488"/>
    </source>
</evidence>
<gene>
    <name evidence="10" type="ORF">ISF6_5150</name>
</gene>
<sequence>MNRREFSATVLGAGLGAASLGLPAHAQGGPVEGRDYVKLSQPLPVPPGKIEVIEFFWYGCPHCNAFEPTLEGWVKKVPSDVAFRRVPVAFRDEPFVAHQKIFYALEAMGQLDAMHRKVFYAIHVDRQRLDKPADIAAFMAKNGVDAAKFTEQYNSFSVQTKTSQAKRLAESYRIDGVPALGVHGRFYTSSSLTGSAERALSVTDFLIQTVRKG</sequence>
<evidence type="ECO:0000259" key="9">
    <source>
        <dbReference type="PROSITE" id="PS51352"/>
    </source>
</evidence>
<dbReference type="RefSeq" id="WP_054022458.1">
    <property type="nucleotide sequence ID" value="NZ_BBYR01000082.1"/>
</dbReference>
<dbReference type="STRING" id="1547922.ISF6_5150"/>
<comment type="caution">
    <text evidence="10">The sequence shown here is derived from an EMBL/GenBank/DDBJ whole genome shotgun (WGS) entry which is preliminary data.</text>
</comment>
<dbReference type="CDD" id="cd03019">
    <property type="entry name" value="DsbA_DsbA"/>
    <property type="match status" value="1"/>
</dbReference>
<dbReference type="InterPro" id="IPR017937">
    <property type="entry name" value="Thioredoxin_CS"/>
</dbReference>
<reference evidence="10 11" key="2">
    <citation type="journal article" date="2016" name="Science">
        <title>A bacterium that degrades and assimilates poly(ethylene terephthalate).</title>
        <authorList>
            <person name="Yoshida S."/>
            <person name="Hiraga K."/>
            <person name="Takehana T."/>
            <person name="Taniguchi I."/>
            <person name="Yamaji H."/>
            <person name="Maeda Y."/>
            <person name="Toyohara K."/>
            <person name="Miyamoto K."/>
            <person name="Kimura Y."/>
            <person name="Oda K."/>
        </authorList>
    </citation>
    <scope>NUCLEOTIDE SEQUENCE [LARGE SCALE GENOMIC DNA]</scope>
    <source>
        <strain evidence="11">NBRC 110686 / TISTR 2288 / 201-F6</strain>
    </source>
</reference>
<dbReference type="InterPro" id="IPR013766">
    <property type="entry name" value="Thioredoxin_domain"/>
</dbReference>
<dbReference type="InterPro" id="IPR036249">
    <property type="entry name" value="Thioredoxin-like_sf"/>
</dbReference>
<dbReference type="Proteomes" id="UP000037660">
    <property type="component" value="Unassembled WGS sequence"/>
</dbReference>
<dbReference type="InterPro" id="IPR001853">
    <property type="entry name" value="DSBA-like_thioredoxin_dom"/>
</dbReference>
<comment type="similarity">
    <text evidence="2">Belongs to the thioredoxin family. DsbA subfamily.</text>
</comment>
<dbReference type="PANTHER" id="PTHR35891:SF3">
    <property type="entry name" value="THIOL:DISULFIDE INTERCHANGE PROTEIN DSBL"/>
    <property type="match status" value="1"/>
</dbReference>
<dbReference type="InterPro" id="IPR050824">
    <property type="entry name" value="Thiol_disulfide_DsbA"/>
</dbReference>
<name>A0A0K8P7J2_PISS1</name>
<dbReference type="SUPFAM" id="SSF52833">
    <property type="entry name" value="Thioredoxin-like"/>
    <property type="match status" value="1"/>
</dbReference>
<dbReference type="GO" id="GO:0015036">
    <property type="term" value="F:disulfide oxidoreductase activity"/>
    <property type="evidence" value="ECO:0007669"/>
    <property type="project" value="UniProtKB-ARBA"/>
</dbReference>
<dbReference type="Gene3D" id="3.40.30.10">
    <property type="entry name" value="Glutaredoxin"/>
    <property type="match status" value="1"/>
</dbReference>
<dbReference type="AlphaFoldDB" id="A0A0K8P7J2"/>
<dbReference type="EMBL" id="BBYR01000082">
    <property type="protein sequence ID" value="GAP38597.1"/>
    <property type="molecule type" value="Genomic_DNA"/>
</dbReference>
<evidence type="ECO:0000256" key="4">
    <source>
        <dbReference type="ARBA" id="ARBA00022764"/>
    </source>
</evidence>
<evidence type="ECO:0000256" key="6">
    <source>
        <dbReference type="ARBA" id="ARBA00023284"/>
    </source>
</evidence>
<dbReference type="GO" id="GO:0042597">
    <property type="term" value="C:periplasmic space"/>
    <property type="evidence" value="ECO:0007669"/>
    <property type="project" value="UniProtKB-SubCell"/>
</dbReference>
<keyword evidence="4 7" id="KW-0574">Periplasm</keyword>
<keyword evidence="3" id="KW-0732">Signal</keyword>
<dbReference type="PIRSF" id="PIRSF001488">
    <property type="entry name" value="Tdi_protein"/>
    <property type="match status" value="1"/>
</dbReference>
<reference evidence="11" key="1">
    <citation type="submission" date="2015-07" db="EMBL/GenBank/DDBJ databases">
        <title>Discovery of a poly(ethylene terephthalate assimilation.</title>
        <authorList>
            <person name="Yoshida S."/>
            <person name="Hiraga K."/>
            <person name="Takehana T."/>
            <person name="Taniguchi I."/>
            <person name="Yamaji H."/>
            <person name="Maeda Y."/>
            <person name="Toyohara K."/>
            <person name="Miyamoto K."/>
            <person name="Kimura Y."/>
            <person name="Oda K."/>
        </authorList>
    </citation>
    <scope>NUCLEOTIDE SEQUENCE [LARGE SCALE GENOMIC DNA]</scope>
    <source>
        <strain evidence="11">NBRC 110686 / TISTR 2288 / 201-F6</strain>
    </source>
</reference>
<accession>A0A0K8P7J2</accession>
<evidence type="ECO:0000256" key="5">
    <source>
        <dbReference type="ARBA" id="ARBA00023157"/>
    </source>
</evidence>
<keyword evidence="6" id="KW-0676">Redox-active center</keyword>
<evidence type="ECO:0000313" key="11">
    <source>
        <dbReference type="Proteomes" id="UP000037660"/>
    </source>
</evidence>
<keyword evidence="5 7" id="KW-1015">Disulfide bond</keyword>
<organism evidence="10 11">
    <name type="scientific">Piscinibacter sakaiensis</name>
    <name type="common">Ideonella sakaiensis</name>
    <dbReference type="NCBI Taxonomy" id="1547922"/>
    <lineage>
        <taxon>Bacteria</taxon>
        <taxon>Pseudomonadati</taxon>
        <taxon>Pseudomonadota</taxon>
        <taxon>Betaproteobacteria</taxon>
        <taxon>Burkholderiales</taxon>
        <taxon>Sphaerotilaceae</taxon>
        <taxon>Piscinibacter</taxon>
    </lineage>
</organism>
<evidence type="ECO:0000256" key="3">
    <source>
        <dbReference type="ARBA" id="ARBA00022729"/>
    </source>
</evidence>
<proteinExistence type="inferred from homology"/>
<keyword evidence="11" id="KW-1185">Reference proteome</keyword>
<comment type="subcellular location">
    <subcellularLocation>
        <location evidence="1 7">Periplasm</location>
    </subcellularLocation>
</comment>
<evidence type="ECO:0000256" key="8">
    <source>
        <dbReference type="PIRSR" id="PIRSR001488-1"/>
    </source>
</evidence>
<protein>
    <recommendedName>
        <fullName evidence="7">Thiol:disulfide interchange protein</fullName>
    </recommendedName>
</protein>
<evidence type="ECO:0000256" key="2">
    <source>
        <dbReference type="ARBA" id="ARBA00005791"/>
    </source>
</evidence>
<evidence type="ECO:0000256" key="1">
    <source>
        <dbReference type="ARBA" id="ARBA00004418"/>
    </source>
</evidence>
<dbReference type="PROSITE" id="PS00194">
    <property type="entry name" value="THIOREDOXIN_1"/>
    <property type="match status" value="1"/>
</dbReference>
<dbReference type="PANTHER" id="PTHR35891">
    <property type="entry name" value="THIOL:DISULFIDE INTERCHANGE PROTEIN DSBA"/>
    <property type="match status" value="1"/>
</dbReference>
<dbReference type="OrthoDB" id="9784896at2"/>
<feature type="domain" description="Thioredoxin" evidence="9">
    <location>
        <begin position="11"/>
        <end position="158"/>
    </location>
</feature>
<dbReference type="Pfam" id="PF01323">
    <property type="entry name" value="DSBA"/>
    <property type="match status" value="1"/>
</dbReference>
<dbReference type="PROSITE" id="PS51352">
    <property type="entry name" value="THIOREDOXIN_2"/>
    <property type="match status" value="1"/>
</dbReference>